<evidence type="ECO:0000313" key="17">
    <source>
        <dbReference type="Proteomes" id="UP000541352"/>
    </source>
</evidence>
<dbReference type="EC" id="2.1.1.14" evidence="10"/>
<feature type="binding site" evidence="10">
    <location>
        <position position="652"/>
    </location>
    <ligand>
        <name>Zn(2+)</name>
        <dbReference type="ChEBI" id="CHEBI:29105"/>
        <note>catalytic</note>
    </ligand>
</feature>
<feature type="binding site" evidence="10 11">
    <location>
        <position position="572"/>
    </location>
    <ligand>
        <name>5-methyltetrahydropteroyltri-L-glutamate</name>
        <dbReference type="ChEBI" id="CHEBI:58207"/>
    </ligand>
</feature>
<feature type="binding site" evidence="10 11">
    <location>
        <position position="610"/>
    </location>
    <ligand>
        <name>L-homocysteine</name>
        <dbReference type="ChEBI" id="CHEBI:58199"/>
    </ligand>
</feature>
<feature type="binding site" evidence="10">
    <location>
        <position position="495"/>
    </location>
    <ligand>
        <name>L-homocysteine</name>
        <dbReference type="ChEBI" id="CHEBI:58199"/>
    </ligand>
</feature>
<feature type="binding site" evidence="10 11">
    <location>
        <position position="495"/>
    </location>
    <ligand>
        <name>L-methionine</name>
        <dbReference type="ChEBI" id="CHEBI:57844"/>
    </ligand>
</feature>
<feature type="binding site" evidence="11">
    <location>
        <position position="124"/>
    </location>
    <ligand>
        <name>5-methyltetrahydropteroyltri-L-glutamate</name>
        <dbReference type="ChEBI" id="CHEBI:58207"/>
    </ligand>
</feature>
<evidence type="ECO:0000256" key="4">
    <source>
        <dbReference type="ARBA" id="ARBA00022603"/>
    </source>
</evidence>
<gene>
    <name evidence="10" type="primary">metE</name>
    <name evidence="16" type="ORF">FHS57_002037</name>
</gene>
<comment type="pathway">
    <text evidence="2 10">Amino-acid biosynthesis; L-methionine biosynthesis via de novo pathway; L-methionine from L-homocysteine (MetE route): step 1/1.</text>
</comment>
<feature type="binding site" evidence="12">
    <location>
        <position position="737"/>
    </location>
    <ligand>
        <name>Zn(2+)</name>
        <dbReference type="ChEBI" id="CHEBI:29105"/>
        <label>1</label>
        <note>catalytic</note>
    </ligand>
</feature>
<keyword evidence="7 10" id="KW-0479">Metal-binding</keyword>
<comment type="cofactor">
    <cofactor evidence="10">
        <name>Zn(2+)</name>
        <dbReference type="ChEBI" id="CHEBI:29105"/>
    </cofactor>
    <text evidence="10">Binds 1 zinc ion per subunit.</text>
</comment>
<evidence type="ECO:0000256" key="11">
    <source>
        <dbReference type="PIRSR" id="PIRSR000382-1"/>
    </source>
</evidence>
<feature type="binding site" evidence="10 11">
    <location>
        <begin position="442"/>
        <end position="444"/>
    </location>
    <ligand>
        <name>L-homocysteine</name>
        <dbReference type="ChEBI" id="CHEBI:58199"/>
    </ligand>
</feature>
<dbReference type="GO" id="GO:0032259">
    <property type="term" value="P:methylation"/>
    <property type="evidence" value="ECO:0007669"/>
    <property type="project" value="UniProtKB-KW"/>
</dbReference>
<evidence type="ECO:0000256" key="9">
    <source>
        <dbReference type="ARBA" id="ARBA00023167"/>
    </source>
</evidence>
<feature type="binding site" evidence="12">
    <location>
        <position position="654"/>
    </location>
    <ligand>
        <name>Zn(2+)</name>
        <dbReference type="ChEBI" id="CHEBI:29105"/>
        <label>1</label>
        <note>catalytic</note>
    </ligand>
</feature>
<feature type="active site" description="Proton donor" evidence="10 13">
    <location>
        <position position="705"/>
    </location>
</feature>
<dbReference type="AlphaFoldDB" id="A0A7W5ZJ33"/>
<proteinExistence type="inferred from homology"/>
<dbReference type="NCBIfam" id="NF003556">
    <property type="entry name" value="PRK05222.1"/>
    <property type="match status" value="1"/>
</dbReference>
<name>A0A7W5ZJ33_9BACT</name>
<keyword evidence="17" id="KW-1185">Reference proteome</keyword>
<comment type="catalytic activity">
    <reaction evidence="10">
        <text>5-methyltetrahydropteroyltri-L-glutamate + L-homocysteine = tetrahydropteroyltri-L-glutamate + L-methionine</text>
        <dbReference type="Rhea" id="RHEA:21196"/>
        <dbReference type="ChEBI" id="CHEBI:57844"/>
        <dbReference type="ChEBI" id="CHEBI:58140"/>
        <dbReference type="ChEBI" id="CHEBI:58199"/>
        <dbReference type="ChEBI" id="CHEBI:58207"/>
        <dbReference type="EC" id="2.1.1.14"/>
    </reaction>
</comment>
<dbReference type="GO" id="GO:0003871">
    <property type="term" value="F:5-methyltetrahydropteroyltriglutamate-homocysteine S-methyltransferase activity"/>
    <property type="evidence" value="ECO:0007669"/>
    <property type="project" value="UniProtKB-UniRule"/>
</dbReference>
<dbReference type="FunFam" id="3.20.20.210:FF:000003">
    <property type="entry name" value="5-methyltetrahydropteroyltriglutamate--homocysteine methyltransferase"/>
    <property type="match status" value="1"/>
</dbReference>
<comment type="cofactor">
    <cofactor evidence="12">
        <name>Zn(2+)</name>
        <dbReference type="ChEBI" id="CHEBI:29105"/>
    </cofactor>
    <text evidence="12">Binds 2 Zn(2+) ions per subunit.</text>
</comment>
<keyword evidence="10" id="KW-0677">Repeat</keyword>
<dbReference type="NCBIfam" id="TIGR01371">
    <property type="entry name" value="met_syn_B12ind"/>
    <property type="match status" value="1"/>
</dbReference>
<evidence type="ECO:0000259" key="14">
    <source>
        <dbReference type="Pfam" id="PF01717"/>
    </source>
</evidence>
<dbReference type="InterPro" id="IPR002629">
    <property type="entry name" value="Met_Synth_C/arc"/>
</dbReference>
<evidence type="ECO:0000313" key="16">
    <source>
        <dbReference type="EMBL" id="MBB3838040.1"/>
    </source>
</evidence>
<feature type="binding site" evidence="10 11">
    <location>
        <begin position="526"/>
        <end position="527"/>
    </location>
    <ligand>
        <name>5-methyltetrahydropteroyltri-L-glutamate</name>
        <dbReference type="ChEBI" id="CHEBI:58207"/>
    </ligand>
</feature>
<dbReference type="EMBL" id="JACIBY010000003">
    <property type="protein sequence ID" value="MBB3838040.1"/>
    <property type="molecule type" value="Genomic_DNA"/>
</dbReference>
<evidence type="ECO:0000256" key="8">
    <source>
        <dbReference type="ARBA" id="ARBA00022833"/>
    </source>
</evidence>
<comment type="function">
    <text evidence="1 10">Catalyzes the transfer of a methyl group from 5-methyltetrahydrofolate to homocysteine resulting in methionine formation.</text>
</comment>
<dbReference type="Proteomes" id="UP000541352">
    <property type="component" value="Unassembled WGS sequence"/>
</dbReference>
<dbReference type="InterPro" id="IPR006276">
    <property type="entry name" value="Cobalamin-indep_Met_synthase"/>
</dbReference>
<reference evidence="16 17" key="1">
    <citation type="submission" date="2020-08" db="EMBL/GenBank/DDBJ databases">
        <title>Genomic Encyclopedia of Type Strains, Phase IV (KMG-IV): sequencing the most valuable type-strain genomes for metagenomic binning, comparative biology and taxonomic classification.</title>
        <authorList>
            <person name="Goeker M."/>
        </authorList>
    </citation>
    <scope>NUCLEOTIDE SEQUENCE [LARGE SCALE GENOMIC DNA]</scope>
    <source>
        <strain evidence="16 17">DSM 17976</strain>
    </source>
</reference>
<evidence type="ECO:0000256" key="10">
    <source>
        <dbReference type="HAMAP-Rule" id="MF_00172"/>
    </source>
</evidence>
<dbReference type="FunFam" id="3.20.20.210:FF:000002">
    <property type="entry name" value="5-methyltetrahydropteroyltriglutamate--homocysteine methyltransferase"/>
    <property type="match status" value="1"/>
</dbReference>
<feature type="binding site" evidence="11">
    <location>
        <position position="18"/>
    </location>
    <ligand>
        <name>5-methyltetrahydropteroyltri-L-glutamate</name>
        <dbReference type="ChEBI" id="CHEBI:58207"/>
    </ligand>
</feature>
<feature type="domain" description="Cobalamin-independent methionine synthase MetE N-terminal" evidence="15">
    <location>
        <begin position="4"/>
        <end position="317"/>
    </location>
</feature>
<dbReference type="InterPro" id="IPR013215">
    <property type="entry name" value="Cbl-indep_Met_Synth_N"/>
</dbReference>
<protein>
    <recommendedName>
        <fullName evidence="10">5-methyltetrahydropteroyltriglutamate--homocysteine methyltransferase</fullName>
        <ecNumber evidence="10">2.1.1.14</ecNumber>
    </recommendedName>
    <alternativeName>
        <fullName evidence="10">Cobalamin-independent methionine synthase</fullName>
    </alternativeName>
    <alternativeName>
        <fullName evidence="10">Methionine synthase, vitamin-B12 independent isozyme</fullName>
    </alternativeName>
</protein>
<dbReference type="Gene3D" id="3.20.20.210">
    <property type="match status" value="2"/>
</dbReference>
<dbReference type="Pfam" id="PF08267">
    <property type="entry name" value="Meth_synt_1"/>
    <property type="match status" value="1"/>
</dbReference>
<dbReference type="SUPFAM" id="SSF51726">
    <property type="entry name" value="UROD/MetE-like"/>
    <property type="match status" value="2"/>
</dbReference>
<comment type="caution">
    <text evidence="16">The sequence shown here is derived from an EMBL/GenBank/DDBJ whole genome shotgun (WGS) entry which is preliminary data.</text>
</comment>
<evidence type="ECO:0000256" key="5">
    <source>
        <dbReference type="ARBA" id="ARBA00022605"/>
    </source>
</evidence>
<feature type="domain" description="Cobalamin-independent methionine synthase MetE C-terminal/archaeal" evidence="14">
    <location>
        <begin position="437"/>
        <end position="759"/>
    </location>
</feature>
<keyword evidence="4 10" id="KW-0489">Methyltransferase</keyword>
<dbReference type="InterPro" id="IPR038071">
    <property type="entry name" value="UROD/MetE-like_sf"/>
</dbReference>
<feature type="binding site" evidence="10">
    <location>
        <position position="676"/>
    </location>
    <ligand>
        <name>Zn(2+)</name>
        <dbReference type="ChEBI" id="CHEBI:29105"/>
        <note>catalytic</note>
    </ligand>
</feature>
<dbReference type="Pfam" id="PF01717">
    <property type="entry name" value="Meth_synt_2"/>
    <property type="match status" value="1"/>
</dbReference>
<comment type="similarity">
    <text evidence="3 10">Belongs to the vitamin-B12 independent methionine synthase family.</text>
</comment>
<feature type="binding site" evidence="10 11">
    <location>
        <position position="610"/>
    </location>
    <ligand>
        <name>L-methionine</name>
        <dbReference type="ChEBI" id="CHEBI:57844"/>
    </ligand>
</feature>
<evidence type="ECO:0000256" key="6">
    <source>
        <dbReference type="ARBA" id="ARBA00022679"/>
    </source>
</evidence>
<keyword evidence="6 10" id="KW-0808">Transferase</keyword>
<accession>A0A7W5ZJ33</accession>
<dbReference type="HAMAP" id="MF_00172">
    <property type="entry name" value="Meth_synth"/>
    <property type="match status" value="1"/>
</dbReference>
<evidence type="ECO:0000259" key="15">
    <source>
        <dbReference type="Pfam" id="PF08267"/>
    </source>
</evidence>
<feature type="binding site" evidence="10">
    <location>
        <position position="616"/>
    </location>
    <ligand>
        <name>5-methyltetrahydropteroyltri-L-glutamate</name>
        <dbReference type="ChEBI" id="CHEBI:58207"/>
    </ligand>
</feature>
<organism evidence="16 17">
    <name type="scientific">Runella defluvii</name>
    <dbReference type="NCBI Taxonomy" id="370973"/>
    <lineage>
        <taxon>Bacteria</taxon>
        <taxon>Pseudomonadati</taxon>
        <taxon>Bacteroidota</taxon>
        <taxon>Cytophagia</taxon>
        <taxon>Cytophagales</taxon>
        <taxon>Spirosomataceae</taxon>
        <taxon>Runella</taxon>
    </lineage>
</organism>
<feature type="binding site" evidence="10">
    <location>
        <position position="119"/>
    </location>
    <ligand>
        <name>5-methyltetrahydropteroyltri-L-glutamate</name>
        <dbReference type="ChEBI" id="CHEBI:58207"/>
    </ligand>
</feature>
<keyword evidence="8 10" id="KW-0862">Zinc</keyword>
<evidence type="ECO:0000256" key="2">
    <source>
        <dbReference type="ARBA" id="ARBA00004681"/>
    </source>
</evidence>
<feature type="binding site" evidence="12">
    <location>
        <position position="676"/>
    </location>
    <ligand>
        <name>Zn(2+)</name>
        <dbReference type="ChEBI" id="CHEBI:29105"/>
        <label>1</label>
        <note>catalytic</note>
    </ligand>
</feature>
<sequence length="769" mass="88185">MLKNNLGYPRIGSRRELKKACEAYWAGKISQTELLETGRQIRLHNWQLQQQAGIDLIPSNDFSLYDHVLDLSLTVGAIPARYQEILNANPQNNSLDVYFAMARGYQKEGLDIKALEMTKWYDTNYHYLVPEFTKNQTFSLSSDKIFNEFDEAKSAGILTKPVLLGPVSYLLLGKEKEADFHRLELLPRLLSVYYDIIERLTQQGAVWIQFDEPCLALDLSYKEKDALRTAYGTIRTRFPQLKIMLATYFDGLRDNLLVASLLPVCTLHVDLVRFPSQFENLLTAIHEPMSLSLGVVDGRNIWKNDYTRSLTFIQKAIDKLGEARVMIAPSCSLLHTPCDLELEKDETRLPSEIKQWMAFAKQKLQEINDLYLIATQGNDAKWAQNKADIESRRRSPLIHKPHVKQRIDALSEADTQRKSPFSTRQHLQKAFLQLPTFPTTTIGSFPQTDAIRQLRARYKSGEISPQHYEEIIENHTKEAIKWQEEIGLDVLVHGEFERNDMVEYFGELLEGYAFTQNGWVQSYGSRCVKPPIIYGDIERPHPMTVRWATYAQSLTSKPVKGMLTGPITILQWSFVRDDQARSETMFQLALAIRDEVLDLEKAGIRIIQIDEAALREGLPLRKSDRQAYLDHSVKAFRVASSAVADQTQIHTHMCYSEFNDIIESIAEMDADVITIETSRSQMELLEAFYTFNYPNEIGPGVYDIHSPRVPSVEEMVQLLEKALAVLPADHLWVNPDCGLKTRRWPETERALKNMVQAAQHVRETINEEV</sequence>
<dbReference type="CDD" id="cd03312">
    <property type="entry name" value="CIMS_N_terminal_like"/>
    <property type="match status" value="1"/>
</dbReference>
<evidence type="ECO:0000256" key="3">
    <source>
        <dbReference type="ARBA" id="ARBA00009553"/>
    </source>
</evidence>
<dbReference type="RefSeq" id="WP_183973065.1">
    <property type="nucleotide sequence ID" value="NZ_JACIBY010000003.1"/>
</dbReference>
<evidence type="ECO:0000256" key="1">
    <source>
        <dbReference type="ARBA" id="ARBA00002777"/>
    </source>
</evidence>
<keyword evidence="5 10" id="KW-0028">Amino-acid biosynthesis</keyword>
<feature type="binding site" evidence="10">
    <location>
        <position position="654"/>
    </location>
    <ligand>
        <name>Zn(2+)</name>
        <dbReference type="ChEBI" id="CHEBI:29105"/>
        <note>catalytic</note>
    </ligand>
</feature>
<evidence type="ECO:0000256" key="7">
    <source>
        <dbReference type="ARBA" id="ARBA00022723"/>
    </source>
</evidence>
<feature type="binding site" evidence="12">
    <location>
        <position position="652"/>
    </location>
    <ligand>
        <name>Zn(2+)</name>
        <dbReference type="ChEBI" id="CHEBI:29105"/>
        <label>1</label>
        <note>catalytic</note>
    </ligand>
</feature>
<evidence type="ECO:0000256" key="12">
    <source>
        <dbReference type="PIRSR" id="PIRSR000382-2"/>
    </source>
</evidence>
<keyword evidence="9 10" id="KW-0486">Methionine biosynthesis</keyword>
<feature type="binding site" evidence="10">
    <location>
        <position position="737"/>
    </location>
    <ligand>
        <name>Zn(2+)</name>
        <dbReference type="ChEBI" id="CHEBI:29105"/>
        <note>catalytic</note>
    </ligand>
</feature>
<dbReference type="PIRSF" id="PIRSF000382">
    <property type="entry name" value="MeTrfase_B12_ind"/>
    <property type="match status" value="1"/>
</dbReference>
<dbReference type="GO" id="GO:0008270">
    <property type="term" value="F:zinc ion binding"/>
    <property type="evidence" value="ECO:0007669"/>
    <property type="project" value="InterPro"/>
</dbReference>
<dbReference type="PANTHER" id="PTHR30519">
    <property type="entry name" value="5-METHYLTETRAHYDROPTEROYLTRIGLUTAMATE--HOMOCYSTEINE METHYLTRANSFERASE"/>
    <property type="match status" value="1"/>
</dbReference>
<feature type="binding site" evidence="10">
    <location>
        <begin position="15"/>
        <end position="18"/>
    </location>
    <ligand>
        <name>5-methyltetrahydropteroyltri-L-glutamate</name>
        <dbReference type="ChEBI" id="CHEBI:58207"/>
    </ligand>
</feature>
<dbReference type="UniPathway" id="UPA00051">
    <property type="reaction ID" value="UER00082"/>
</dbReference>
<dbReference type="GO" id="GO:0071265">
    <property type="term" value="P:L-methionine biosynthetic process"/>
    <property type="evidence" value="ECO:0007669"/>
    <property type="project" value="UniProtKB-ARBA"/>
</dbReference>
<evidence type="ECO:0000256" key="13">
    <source>
        <dbReference type="PIRSR" id="PIRSR000382-3"/>
    </source>
</evidence>
<feature type="binding site" evidence="10 11">
    <location>
        <begin position="442"/>
        <end position="444"/>
    </location>
    <ligand>
        <name>L-methionine</name>
        <dbReference type="ChEBI" id="CHEBI:57844"/>
    </ligand>
</feature>
<dbReference type="CDD" id="cd03311">
    <property type="entry name" value="CIMS_C_terminal_like"/>
    <property type="match status" value="1"/>
</dbReference>